<dbReference type="Proteomes" id="UP000534186">
    <property type="component" value="Unassembled WGS sequence"/>
</dbReference>
<dbReference type="EMBL" id="JACCCV010000002">
    <property type="protein sequence ID" value="NYF53708.1"/>
    <property type="molecule type" value="Genomic_DNA"/>
</dbReference>
<feature type="transmembrane region" description="Helical" evidence="1">
    <location>
        <begin position="59"/>
        <end position="79"/>
    </location>
</feature>
<evidence type="ECO:0000256" key="1">
    <source>
        <dbReference type="SAM" id="Phobius"/>
    </source>
</evidence>
<evidence type="ECO:0000313" key="4">
    <source>
        <dbReference type="Proteomes" id="UP000534186"/>
    </source>
</evidence>
<name>A0A7Y9NRM0_9BACT</name>
<feature type="transmembrane region" description="Helical" evidence="1">
    <location>
        <begin position="158"/>
        <end position="174"/>
    </location>
</feature>
<accession>A0A7Y9NRM0</accession>
<comment type="caution">
    <text evidence="3">The sequence shown here is derived from an EMBL/GenBank/DDBJ whole genome shotgun (WGS) entry which is preliminary data.</text>
</comment>
<dbReference type="GO" id="GO:0000271">
    <property type="term" value="P:polysaccharide biosynthetic process"/>
    <property type="evidence" value="ECO:0007669"/>
    <property type="project" value="TreeGrafter"/>
</dbReference>
<feature type="transmembrane region" description="Helical" evidence="1">
    <location>
        <begin position="106"/>
        <end position="138"/>
    </location>
</feature>
<dbReference type="Pfam" id="PF01757">
    <property type="entry name" value="Acyl_transf_3"/>
    <property type="match status" value="1"/>
</dbReference>
<dbReference type="PANTHER" id="PTHR23028">
    <property type="entry name" value="ACETYLTRANSFERASE"/>
    <property type="match status" value="1"/>
</dbReference>
<dbReference type="InterPro" id="IPR050879">
    <property type="entry name" value="Acyltransferase_3"/>
</dbReference>
<dbReference type="InterPro" id="IPR002656">
    <property type="entry name" value="Acyl_transf_3_dom"/>
</dbReference>
<sequence length="379" mass="42936">MKLRRITTHGNWIPEIDGLRFVAIAATLFVHILAEMVNRSGQTFSALAQKDVPELVERGGRGVLLFFAISGFILAQPFLRQHLLHGQAVSIKAFFKRRLTRLEPPYILCLLLYALVLAIYEHHLFPLLLPLIAHIFYLHNFTNLPPINFVTWSLEVEVQFYILAPVLGLLYAISSTLVRRSAIVSLIAASTAFQYLTHGTASWNLPGQLQFFLVGFLLADLRATRTESTTSRWWDLVSVVVWVAIFALPTSYTSLCLPLLILLAYLATFNGPASRQIFRTPWIALTGGMCYSFYLMHMMVISIAFRLTRRLLIPSSLPISFLIQVILLGASIYVFCTAYFILIERPCMDPKWPHKLASKLSNLSRPRRAVVVETSVENR</sequence>
<gene>
    <name evidence="3" type="ORF">HDF12_004107</name>
</gene>
<keyword evidence="1" id="KW-0812">Transmembrane</keyword>
<feature type="transmembrane region" description="Helical" evidence="1">
    <location>
        <begin position="233"/>
        <end position="262"/>
    </location>
</feature>
<feature type="transmembrane region" description="Helical" evidence="1">
    <location>
        <begin position="181"/>
        <end position="197"/>
    </location>
</feature>
<evidence type="ECO:0000313" key="3">
    <source>
        <dbReference type="EMBL" id="NYF53708.1"/>
    </source>
</evidence>
<keyword evidence="1" id="KW-1133">Transmembrane helix</keyword>
<proteinExistence type="predicted"/>
<protein>
    <submittedName>
        <fullName evidence="3">Peptidoglycan/LPS O-acetylase OafA/YrhL</fullName>
    </submittedName>
</protein>
<organism evidence="3 4">
    <name type="scientific">Tunturiibacter lichenicola</name>
    <dbReference type="NCBI Taxonomy" id="2051959"/>
    <lineage>
        <taxon>Bacteria</taxon>
        <taxon>Pseudomonadati</taxon>
        <taxon>Acidobacteriota</taxon>
        <taxon>Terriglobia</taxon>
        <taxon>Terriglobales</taxon>
        <taxon>Acidobacteriaceae</taxon>
        <taxon>Tunturiibacter</taxon>
    </lineage>
</organism>
<reference evidence="3 4" key="1">
    <citation type="submission" date="2020-07" db="EMBL/GenBank/DDBJ databases">
        <title>Genomic Encyclopedia of Type Strains, Phase IV (KMG-V): Genome sequencing to study the core and pangenomes of soil and plant-associated prokaryotes.</title>
        <authorList>
            <person name="Whitman W."/>
        </authorList>
    </citation>
    <scope>NUCLEOTIDE SEQUENCE [LARGE SCALE GENOMIC DNA]</scope>
    <source>
        <strain evidence="3 4">M8UP30</strain>
    </source>
</reference>
<dbReference type="PANTHER" id="PTHR23028:SF53">
    <property type="entry name" value="ACYL_TRANSF_3 DOMAIN-CONTAINING PROTEIN"/>
    <property type="match status" value="1"/>
</dbReference>
<feature type="domain" description="Acyltransferase 3" evidence="2">
    <location>
        <begin position="14"/>
        <end position="337"/>
    </location>
</feature>
<evidence type="ECO:0000259" key="2">
    <source>
        <dbReference type="Pfam" id="PF01757"/>
    </source>
</evidence>
<dbReference type="GO" id="GO:0016747">
    <property type="term" value="F:acyltransferase activity, transferring groups other than amino-acyl groups"/>
    <property type="evidence" value="ECO:0007669"/>
    <property type="project" value="InterPro"/>
</dbReference>
<feature type="transmembrane region" description="Helical" evidence="1">
    <location>
        <begin position="282"/>
        <end position="305"/>
    </location>
</feature>
<feature type="transmembrane region" description="Helical" evidence="1">
    <location>
        <begin position="317"/>
        <end position="342"/>
    </location>
</feature>
<feature type="transmembrane region" description="Helical" evidence="1">
    <location>
        <begin position="21"/>
        <end position="39"/>
    </location>
</feature>
<keyword evidence="1" id="KW-0472">Membrane</keyword>
<dbReference type="AlphaFoldDB" id="A0A7Y9NRM0"/>
<dbReference type="GO" id="GO:0016020">
    <property type="term" value="C:membrane"/>
    <property type="evidence" value="ECO:0007669"/>
    <property type="project" value="TreeGrafter"/>
</dbReference>